<organism evidence="1 2">
    <name type="scientific">Oryza meyeriana var. granulata</name>
    <dbReference type="NCBI Taxonomy" id="110450"/>
    <lineage>
        <taxon>Eukaryota</taxon>
        <taxon>Viridiplantae</taxon>
        <taxon>Streptophyta</taxon>
        <taxon>Embryophyta</taxon>
        <taxon>Tracheophyta</taxon>
        <taxon>Spermatophyta</taxon>
        <taxon>Magnoliopsida</taxon>
        <taxon>Liliopsida</taxon>
        <taxon>Poales</taxon>
        <taxon>Poaceae</taxon>
        <taxon>BOP clade</taxon>
        <taxon>Oryzoideae</taxon>
        <taxon>Oryzeae</taxon>
        <taxon>Oryzinae</taxon>
        <taxon>Oryza</taxon>
        <taxon>Oryza meyeriana</taxon>
    </lineage>
</organism>
<evidence type="ECO:0000313" key="2">
    <source>
        <dbReference type="Proteomes" id="UP000479710"/>
    </source>
</evidence>
<dbReference type="Proteomes" id="UP000479710">
    <property type="component" value="Unassembled WGS sequence"/>
</dbReference>
<dbReference type="EMBL" id="SPHZ02000005">
    <property type="protein sequence ID" value="KAF0915921.1"/>
    <property type="molecule type" value="Genomic_DNA"/>
</dbReference>
<feature type="non-terminal residue" evidence="1">
    <location>
        <position position="1"/>
    </location>
</feature>
<protein>
    <submittedName>
        <fullName evidence="1">Uncharacterized protein</fullName>
    </submittedName>
</protein>
<comment type="caution">
    <text evidence="1">The sequence shown here is derived from an EMBL/GenBank/DDBJ whole genome shotgun (WGS) entry which is preliminary data.</text>
</comment>
<gene>
    <name evidence="1" type="ORF">E2562_000564</name>
</gene>
<evidence type="ECO:0000313" key="1">
    <source>
        <dbReference type="EMBL" id="KAF0915921.1"/>
    </source>
</evidence>
<name>A0A6G1DU46_9ORYZ</name>
<dbReference type="AlphaFoldDB" id="A0A6G1DU46"/>
<keyword evidence="2" id="KW-1185">Reference proteome</keyword>
<sequence length="63" mass="7079">KVASGLSRAKFNVPSLSSQRSMQKRFPAIRKGIPSSVVIRGADCKIHFQRASRRELSAKLIRR</sequence>
<proteinExistence type="predicted"/>
<reference evidence="1 2" key="1">
    <citation type="submission" date="2019-11" db="EMBL/GenBank/DDBJ databases">
        <title>Whole genome sequence of Oryza granulata.</title>
        <authorList>
            <person name="Li W."/>
        </authorList>
    </citation>
    <scope>NUCLEOTIDE SEQUENCE [LARGE SCALE GENOMIC DNA]</scope>
    <source>
        <strain evidence="2">cv. Menghai</strain>
        <tissue evidence="1">Leaf</tissue>
    </source>
</reference>
<accession>A0A6G1DU46</accession>